<gene>
    <name evidence="9" type="ORF">ANASTE_00442</name>
</gene>
<proteinExistence type="inferred from homology"/>
<dbReference type="GO" id="GO:0005886">
    <property type="term" value="C:plasma membrane"/>
    <property type="evidence" value="ECO:0007669"/>
    <property type="project" value="UniProtKB-SubCell"/>
</dbReference>
<evidence type="ECO:0000313" key="9">
    <source>
        <dbReference type="EMBL" id="EDS72732.1"/>
    </source>
</evidence>
<dbReference type="OrthoDB" id="9778331at2"/>
<name>B1C6U5_9FIRM</name>
<evidence type="ECO:0000256" key="6">
    <source>
        <dbReference type="ARBA" id="ARBA00023136"/>
    </source>
</evidence>
<evidence type="ECO:0000256" key="1">
    <source>
        <dbReference type="ARBA" id="ARBA00004651"/>
    </source>
</evidence>
<evidence type="ECO:0000256" key="7">
    <source>
        <dbReference type="SAM" id="Phobius"/>
    </source>
</evidence>
<dbReference type="InterPro" id="IPR007353">
    <property type="entry name" value="DUF421"/>
</dbReference>
<comment type="caution">
    <text evidence="9">The sequence shown here is derived from an EMBL/GenBank/DDBJ whole genome shotgun (WGS) entry which is preliminary data.</text>
</comment>
<dbReference type="AlphaFoldDB" id="B1C6U5"/>
<evidence type="ECO:0000256" key="5">
    <source>
        <dbReference type="ARBA" id="ARBA00022989"/>
    </source>
</evidence>
<keyword evidence="5 7" id="KW-1133">Transmembrane helix</keyword>
<keyword evidence="3" id="KW-1003">Cell membrane</keyword>
<accession>B1C6U5</accession>
<dbReference type="RefSeq" id="WP_007048896.1">
    <property type="nucleotide sequence ID" value="NZ_DS560015.1"/>
</dbReference>
<dbReference type="PANTHER" id="PTHR34582:SF7">
    <property type="entry name" value="UPF0702 TRANSMEMBRANE PROTEIN YDFS"/>
    <property type="match status" value="1"/>
</dbReference>
<feature type="transmembrane region" description="Helical" evidence="7">
    <location>
        <begin position="63"/>
        <end position="84"/>
    </location>
</feature>
<evidence type="ECO:0000256" key="4">
    <source>
        <dbReference type="ARBA" id="ARBA00022692"/>
    </source>
</evidence>
<dbReference type="PANTHER" id="PTHR34582">
    <property type="entry name" value="UPF0702 TRANSMEMBRANE PROTEIN YCAP"/>
    <property type="match status" value="1"/>
</dbReference>
<comment type="similarity">
    <text evidence="2">Belongs to the UPF0702 family.</text>
</comment>
<feature type="domain" description="YetF C-terminal" evidence="8">
    <location>
        <begin position="89"/>
        <end position="217"/>
    </location>
</feature>
<dbReference type="Pfam" id="PF04239">
    <property type="entry name" value="DUF421"/>
    <property type="match status" value="1"/>
</dbReference>
<evidence type="ECO:0000256" key="3">
    <source>
        <dbReference type="ARBA" id="ARBA00022475"/>
    </source>
</evidence>
<dbReference type="GeneID" id="97999394"/>
<dbReference type="HOGENOM" id="CLU_077149_0_2_9"/>
<evidence type="ECO:0000259" key="8">
    <source>
        <dbReference type="Pfam" id="PF04239"/>
    </source>
</evidence>
<dbReference type="EMBL" id="ABIL02000005">
    <property type="protein sequence ID" value="EDS72732.1"/>
    <property type="molecule type" value="Genomic_DNA"/>
</dbReference>
<keyword evidence="10" id="KW-1185">Reference proteome</keyword>
<dbReference type="eggNOG" id="COG2323">
    <property type="taxonomic scope" value="Bacteria"/>
</dbReference>
<dbReference type="STRING" id="445971.ANASTE_00442"/>
<reference evidence="9" key="1">
    <citation type="submission" date="2008-01" db="EMBL/GenBank/DDBJ databases">
        <authorList>
            <person name="Fulton L."/>
            <person name="Clifton S."/>
            <person name="Fulton B."/>
            <person name="Xu J."/>
            <person name="Minx P."/>
            <person name="Pepin K.H."/>
            <person name="Johnson M."/>
            <person name="Thiruvilangam P."/>
            <person name="Bhonagiri V."/>
            <person name="Nash W.E."/>
            <person name="Mardis E.R."/>
            <person name="Wilson R.K."/>
        </authorList>
    </citation>
    <scope>NUCLEOTIDE SEQUENCE [LARGE SCALE GENOMIC DNA]</scope>
    <source>
        <strain evidence="9">DSM 17244</strain>
    </source>
</reference>
<protein>
    <recommendedName>
        <fullName evidence="8">YetF C-terminal domain-containing protein</fullName>
    </recommendedName>
</protein>
<evidence type="ECO:0000313" key="10">
    <source>
        <dbReference type="Proteomes" id="UP000005178"/>
    </source>
</evidence>
<keyword evidence="6 7" id="KW-0472">Membrane</keyword>
<reference evidence="9" key="2">
    <citation type="submission" date="2013-08" db="EMBL/GenBank/DDBJ databases">
        <title>Draft genome sequence of Anaerofustis stercorihominis (DSM 17244).</title>
        <authorList>
            <person name="Sudarsanam P."/>
            <person name="Ley R."/>
            <person name="Guruge J."/>
            <person name="Turnbaugh P.J."/>
            <person name="Mahowald M."/>
            <person name="Liep D."/>
            <person name="Gordon J."/>
        </authorList>
    </citation>
    <scope>NUCLEOTIDE SEQUENCE</scope>
    <source>
        <strain evidence="9">DSM 17244</strain>
    </source>
</reference>
<dbReference type="Gene3D" id="3.30.240.20">
    <property type="entry name" value="bsu07140 like domains"/>
    <property type="match status" value="2"/>
</dbReference>
<dbReference type="Proteomes" id="UP000005178">
    <property type="component" value="Unassembled WGS sequence"/>
</dbReference>
<keyword evidence="4 7" id="KW-0812">Transmembrane</keyword>
<dbReference type="InterPro" id="IPR023090">
    <property type="entry name" value="UPF0702_alpha/beta_dom_sf"/>
</dbReference>
<sequence>MNNFLDASFLVIWRTILSVVVIFILAKITGPRQITQLTFLDYIVGITIGSIAAEMAIDTQIPWYLPIIAMALYTFMTILSAFIADKSIQGRKIFTGIPIILINKGKIIEENLKKYNYDINDLLTQLRVKGYFDLSNIEYAILETTGDISVLPKENYRPTILKDISVPTTQSGLFANVIIDGNIMEANLRNMKKDRKWLDNEVSSRGYKIKDVILMTLDSEDNINIQLKNQKIKDDEDNYFL</sequence>
<comment type="subcellular location">
    <subcellularLocation>
        <location evidence="1">Cell membrane</location>
        <topology evidence="1">Multi-pass membrane protein</topology>
    </subcellularLocation>
</comment>
<evidence type="ECO:0000256" key="2">
    <source>
        <dbReference type="ARBA" id="ARBA00006448"/>
    </source>
</evidence>
<organism evidence="9 10">
    <name type="scientific">Anaerofustis stercorihominis DSM 17244</name>
    <dbReference type="NCBI Taxonomy" id="445971"/>
    <lineage>
        <taxon>Bacteria</taxon>
        <taxon>Bacillati</taxon>
        <taxon>Bacillota</taxon>
        <taxon>Clostridia</taxon>
        <taxon>Eubacteriales</taxon>
        <taxon>Eubacteriaceae</taxon>
        <taxon>Anaerofustis</taxon>
    </lineage>
</organism>
<feature type="transmembrane region" description="Helical" evidence="7">
    <location>
        <begin position="38"/>
        <end position="57"/>
    </location>
</feature>
<feature type="transmembrane region" description="Helical" evidence="7">
    <location>
        <begin position="6"/>
        <end position="26"/>
    </location>
</feature>